<keyword evidence="2" id="KW-1185">Reference proteome</keyword>
<dbReference type="InterPro" id="IPR003329">
    <property type="entry name" value="Cytidylyl_trans"/>
</dbReference>
<accession>A0ABV8Q8J9</accession>
<dbReference type="Pfam" id="PF02348">
    <property type="entry name" value="CTP_transf_3"/>
    <property type="match status" value="1"/>
</dbReference>
<dbReference type="EMBL" id="JBHSCN010000005">
    <property type="protein sequence ID" value="MFC4243504.1"/>
    <property type="molecule type" value="Genomic_DNA"/>
</dbReference>
<evidence type="ECO:0000313" key="1">
    <source>
        <dbReference type="EMBL" id="MFC4243504.1"/>
    </source>
</evidence>
<dbReference type="PANTHER" id="PTHR42866:SF1">
    <property type="entry name" value="SPORE COAT POLYSACCHARIDE BIOSYNTHESIS PROTEIN SPSF"/>
    <property type="match status" value="1"/>
</dbReference>
<organism evidence="1 2">
    <name type="scientific">Gryllotalpicola reticulitermitis</name>
    <dbReference type="NCBI Taxonomy" id="1184153"/>
    <lineage>
        <taxon>Bacteria</taxon>
        <taxon>Bacillati</taxon>
        <taxon>Actinomycetota</taxon>
        <taxon>Actinomycetes</taxon>
        <taxon>Micrococcales</taxon>
        <taxon>Microbacteriaceae</taxon>
        <taxon>Gryllotalpicola</taxon>
    </lineage>
</organism>
<comment type="caution">
    <text evidence="1">The sequence shown here is derived from an EMBL/GenBank/DDBJ whole genome shotgun (WGS) entry which is preliminary data.</text>
</comment>
<keyword evidence="1" id="KW-0548">Nucleotidyltransferase</keyword>
<proteinExistence type="predicted"/>
<dbReference type="Gene3D" id="3.90.550.10">
    <property type="entry name" value="Spore Coat Polysaccharide Biosynthesis Protein SpsA, Chain A"/>
    <property type="match status" value="1"/>
</dbReference>
<evidence type="ECO:0000313" key="2">
    <source>
        <dbReference type="Proteomes" id="UP001595900"/>
    </source>
</evidence>
<dbReference type="Proteomes" id="UP001595900">
    <property type="component" value="Unassembled WGS sequence"/>
</dbReference>
<dbReference type="CDD" id="cd02518">
    <property type="entry name" value="GT2_SpsF"/>
    <property type="match status" value="1"/>
</dbReference>
<dbReference type="InterPro" id="IPR029044">
    <property type="entry name" value="Nucleotide-diphossugar_trans"/>
</dbReference>
<dbReference type="GO" id="GO:0016779">
    <property type="term" value="F:nucleotidyltransferase activity"/>
    <property type="evidence" value="ECO:0007669"/>
    <property type="project" value="UniProtKB-KW"/>
</dbReference>
<dbReference type="RefSeq" id="WP_390228563.1">
    <property type="nucleotide sequence ID" value="NZ_JBHSCN010000005.1"/>
</dbReference>
<protein>
    <submittedName>
        <fullName evidence="1">Cytidylyltransferase domain-containing protein</fullName>
    </submittedName>
</protein>
<name>A0ABV8Q8J9_9MICO</name>
<sequence>MTEAHVVAVIQARMGSSRLPGKVLRSLGGRPVLGWMVRAARAAEGIDDVVIATSTAPGDDAIAELGAELGVHVVRGSEDDVLSRFVQARAETGADAIVRLTADCPLVDPTLISKIVALWRSDSNLDWVSSTLVRTLPRGLDVEIASASALAVADAEARDHHRTHVTSYLYASERQFRTMGIVVSPPANDLRVTLDTAEDAAAIESIVAELGDAAPAWADVVAFLRARPDVTALNAGVQQKQLAEG</sequence>
<gene>
    <name evidence="1" type="ORF">ACFOYW_08965</name>
</gene>
<keyword evidence="1" id="KW-0808">Transferase</keyword>
<reference evidence="2" key="1">
    <citation type="journal article" date="2019" name="Int. J. Syst. Evol. Microbiol.">
        <title>The Global Catalogue of Microorganisms (GCM) 10K type strain sequencing project: providing services to taxonomists for standard genome sequencing and annotation.</title>
        <authorList>
            <consortium name="The Broad Institute Genomics Platform"/>
            <consortium name="The Broad Institute Genome Sequencing Center for Infectious Disease"/>
            <person name="Wu L."/>
            <person name="Ma J."/>
        </authorList>
    </citation>
    <scope>NUCLEOTIDE SEQUENCE [LARGE SCALE GENOMIC DNA]</scope>
    <source>
        <strain evidence="2">CGMCC 1.10363</strain>
    </source>
</reference>
<dbReference type="SUPFAM" id="SSF53448">
    <property type="entry name" value="Nucleotide-diphospho-sugar transferases"/>
    <property type="match status" value="1"/>
</dbReference>
<dbReference type="PANTHER" id="PTHR42866">
    <property type="entry name" value="3-DEOXY-MANNO-OCTULOSONATE CYTIDYLYLTRANSFERASE"/>
    <property type="match status" value="1"/>
</dbReference>